<dbReference type="EC" id="2.7.13.3" evidence="3"/>
<dbReference type="Gene3D" id="3.30.565.10">
    <property type="entry name" value="Histidine kinase-like ATPase, C-terminal domain"/>
    <property type="match status" value="1"/>
</dbReference>
<evidence type="ECO:0000256" key="5">
    <source>
        <dbReference type="ARBA" id="ARBA00022679"/>
    </source>
</evidence>
<dbReference type="InterPro" id="IPR013727">
    <property type="entry name" value="2CSK_N"/>
</dbReference>
<organism evidence="14 15">
    <name type="scientific">Pseudochrobactrum saccharolyticum</name>
    <dbReference type="NCBI Taxonomy" id="354352"/>
    <lineage>
        <taxon>Bacteria</taxon>
        <taxon>Pseudomonadati</taxon>
        <taxon>Pseudomonadota</taxon>
        <taxon>Alphaproteobacteria</taxon>
        <taxon>Hyphomicrobiales</taxon>
        <taxon>Brucellaceae</taxon>
        <taxon>Pseudochrobactrum</taxon>
    </lineage>
</organism>
<comment type="subcellular location">
    <subcellularLocation>
        <location evidence="2">Membrane</location>
    </subcellularLocation>
</comment>
<dbReference type="PROSITE" id="PS50885">
    <property type="entry name" value="HAMP"/>
    <property type="match status" value="1"/>
</dbReference>
<dbReference type="SMART" id="SM00387">
    <property type="entry name" value="HATPase_c"/>
    <property type="match status" value="1"/>
</dbReference>
<dbReference type="CDD" id="cd00075">
    <property type="entry name" value="HATPase"/>
    <property type="match status" value="1"/>
</dbReference>
<keyword evidence="9" id="KW-0902">Two-component regulatory system</keyword>
<gene>
    <name evidence="14" type="ORF">HNQ68_000606</name>
</gene>
<dbReference type="SUPFAM" id="SSF47384">
    <property type="entry name" value="Homodimeric domain of signal transducing histidine kinase"/>
    <property type="match status" value="1"/>
</dbReference>
<dbReference type="GO" id="GO:0005886">
    <property type="term" value="C:plasma membrane"/>
    <property type="evidence" value="ECO:0007669"/>
    <property type="project" value="TreeGrafter"/>
</dbReference>
<keyword evidence="8 11" id="KW-1133">Transmembrane helix</keyword>
<evidence type="ECO:0000313" key="15">
    <source>
        <dbReference type="Proteomes" id="UP000531231"/>
    </source>
</evidence>
<accession>A0A7W8AGT7</accession>
<dbReference type="Gene3D" id="1.10.287.130">
    <property type="match status" value="1"/>
</dbReference>
<dbReference type="Proteomes" id="UP000531231">
    <property type="component" value="Unassembled WGS sequence"/>
</dbReference>
<evidence type="ECO:0000256" key="2">
    <source>
        <dbReference type="ARBA" id="ARBA00004370"/>
    </source>
</evidence>
<dbReference type="CDD" id="cd00082">
    <property type="entry name" value="HisKA"/>
    <property type="match status" value="1"/>
</dbReference>
<comment type="catalytic activity">
    <reaction evidence="1">
        <text>ATP + protein L-histidine = ADP + protein N-phospho-L-histidine.</text>
        <dbReference type="EC" id="2.7.13.3"/>
    </reaction>
</comment>
<evidence type="ECO:0000256" key="6">
    <source>
        <dbReference type="ARBA" id="ARBA00022692"/>
    </source>
</evidence>
<keyword evidence="4" id="KW-0597">Phosphoprotein</keyword>
<sequence length="466" mass="50779">MRKNSYSLRRRLLGWLLVSTMLIGLIALADTYQEAVSTANKVADRVLSGSALAIAERVVVSEHGDLEVDIPYVALEMLTSAAQDRVFYRVDGPPGQFITGYETLPLLKNPENKDVEFGDGTYRGEPIRLALLRRSASTGVNSVPFTVTVAETTMARRQLTHTLLLRSALRLLFMIVGTALVVWIAVTYALRPLYRLSDAIAERNPQDLHPISEHVPNEVQGLVETVNSFMVRLQSALDALRHFTGNASHQLRTPLAVVRTQLALAQRSQDRQSMLEAVTQADQAVAHAERILAQLLLLAKIDASGDQTVQVLGSVDLAEMARQITGDYVREAARGDIDLGYEGEASLTVQGDRLLLEEALKNLISNALLYAGTEAVVTVRVRRQGALVFLEVEDNGKGVPEEQLSLIRNRFDRGSIAKNTGHSPQGSGLGLSIVEEIAALHGGHLILQKATQSKGLLAAIRFSATS</sequence>
<dbReference type="InterPro" id="IPR036890">
    <property type="entry name" value="HATPase_C_sf"/>
</dbReference>
<dbReference type="AlphaFoldDB" id="A0A7W8AGT7"/>
<reference evidence="14 15" key="1">
    <citation type="submission" date="2020-08" db="EMBL/GenBank/DDBJ databases">
        <title>Genomic Encyclopedia of Type Strains, Phase IV (KMG-IV): sequencing the most valuable type-strain genomes for metagenomic binning, comparative biology and taxonomic classification.</title>
        <authorList>
            <person name="Goeker M."/>
        </authorList>
    </citation>
    <scope>NUCLEOTIDE SEQUENCE [LARGE SCALE GENOMIC DNA]</scope>
    <source>
        <strain evidence="14 15">DSM 25620</strain>
    </source>
</reference>
<dbReference type="InterPro" id="IPR003660">
    <property type="entry name" value="HAMP_dom"/>
</dbReference>
<evidence type="ECO:0000313" key="14">
    <source>
        <dbReference type="EMBL" id="MBB5090094.1"/>
    </source>
</evidence>
<dbReference type="PRINTS" id="PR00344">
    <property type="entry name" value="BCTRLSENSOR"/>
</dbReference>
<dbReference type="Pfam" id="PF00512">
    <property type="entry name" value="HisKA"/>
    <property type="match status" value="1"/>
</dbReference>
<keyword evidence="6 11" id="KW-0812">Transmembrane</keyword>
<evidence type="ECO:0000256" key="8">
    <source>
        <dbReference type="ARBA" id="ARBA00022989"/>
    </source>
</evidence>
<evidence type="ECO:0000256" key="11">
    <source>
        <dbReference type="SAM" id="Phobius"/>
    </source>
</evidence>
<dbReference type="RefSeq" id="WP_151158649.1">
    <property type="nucleotide sequence ID" value="NZ_JACHIL010000001.1"/>
</dbReference>
<dbReference type="InterPro" id="IPR003594">
    <property type="entry name" value="HATPase_dom"/>
</dbReference>
<evidence type="ECO:0000259" key="13">
    <source>
        <dbReference type="PROSITE" id="PS50885"/>
    </source>
</evidence>
<dbReference type="SUPFAM" id="SSF55874">
    <property type="entry name" value="ATPase domain of HSP90 chaperone/DNA topoisomerase II/histidine kinase"/>
    <property type="match status" value="1"/>
</dbReference>
<feature type="domain" description="HAMP" evidence="13">
    <location>
        <begin position="187"/>
        <end position="238"/>
    </location>
</feature>
<keyword evidence="15" id="KW-1185">Reference proteome</keyword>
<dbReference type="GO" id="GO:0000155">
    <property type="term" value="F:phosphorelay sensor kinase activity"/>
    <property type="evidence" value="ECO:0007669"/>
    <property type="project" value="InterPro"/>
</dbReference>
<dbReference type="InterPro" id="IPR003661">
    <property type="entry name" value="HisK_dim/P_dom"/>
</dbReference>
<evidence type="ECO:0000256" key="1">
    <source>
        <dbReference type="ARBA" id="ARBA00000085"/>
    </source>
</evidence>
<dbReference type="PROSITE" id="PS50109">
    <property type="entry name" value="HIS_KIN"/>
    <property type="match status" value="1"/>
</dbReference>
<dbReference type="InterPro" id="IPR005467">
    <property type="entry name" value="His_kinase_dom"/>
</dbReference>
<evidence type="ECO:0000256" key="7">
    <source>
        <dbReference type="ARBA" id="ARBA00022777"/>
    </source>
</evidence>
<name>A0A7W8AGT7_9HYPH</name>
<feature type="transmembrane region" description="Helical" evidence="11">
    <location>
        <begin position="168"/>
        <end position="190"/>
    </location>
</feature>
<keyword evidence="10 11" id="KW-0472">Membrane</keyword>
<dbReference type="InterPro" id="IPR004358">
    <property type="entry name" value="Sig_transdc_His_kin-like_C"/>
</dbReference>
<proteinExistence type="predicted"/>
<evidence type="ECO:0000256" key="4">
    <source>
        <dbReference type="ARBA" id="ARBA00022553"/>
    </source>
</evidence>
<evidence type="ECO:0000256" key="3">
    <source>
        <dbReference type="ARBA" id="ARBA00012438"/>
    </source>
</evidence>
<dbReference type="EMBL" id="JACHIL010000001">
    <property type="protein sequence ID" value="MBB5090094.1"/>
    <property type="molecule type" value="Genomic_DNA"/>
</dbReference>
<keyword evidence="7 14" id="KW-0418">Kinase</keyword>
<dbReference type="PANTHER" id="PTHR45436">
    <property type="entry name" value="SENSOR HISTIDINE KINASE YKOH"/>
    <property type="match status" value="1"/>
</dbReference>
<dbReference type="Pfam" id="PF02518">
    <property type="entry name" value="HATPase_c"/>
    <property type="match status" value="1"/>
</dbReference>
<evidence type="ECO:0000256" key="9">
    <source>
        <dbReference type="ARBA" id="ARBA00023012"/>
    </source>
</evidence>
<dbReference type="InterPro" id="IPR036097">
    <property type="entry name" value="HisK_dim/P_sf"/>
</dbReference>
<dbReference type="Pfam" id="PF08521">
    <property type="entry name" value="2CSK_N"/>
    <property type="match status" value="1"/>
</dbReference>
<dbReference type="InterPro" id="IPR050428">
    <property type="entry name" value="TCS_sensor_his_kinase"/>
</dbReference>
<keyword evidence="5 14" id="KW-0808">Transferase</keyword>
<evidence type="ECO:0000256" key="10">
    <source>
        <dbReference type="ARBA" id="ARBA00023136"/>
    </source>
</evidence>
<dbReference type="SMART" id="SM00388">
    <property type="entry name" value="HisKA"/>
    <property type="match status" value="1"/>
</dbReference>
<protein>
    <recommendedName>
        <fullName evidence="3">histidine kinase</fullName>
        <ecNumber evidence="3">2.7.13.3</ecNumber>
    </recommendedName>
</protein>
<dbReference type="PANTHER" id="PTHR45436:SF1">
    <property type="entry name" value="SENSOR PROTEIN QSEC"/>
    <property type="match status" value="1"/>
</dbReference>
<feature type="domain" description="Histidine kinase" evidence="12">
    <location>
        <begin position="246"/>
        <end position="466"/>
    </location>
</feature>
<evidence type="ECO:0000259" key="12">
    <source>
        <dbReference type="PROSITE" id="PS50109"/>
    </source>
</evidence>
<comment type="caution">
    <text evidence="14">The sequence shown here is derived from an EMBL/GenBank/DDBJ whole genome shotgun (WGS) entry which is preliminary data.</text>
</comment>